<feature type="compositionally biased region" description="Polar residues" evidence="1">
    <location>
        <begin position="433"/>
        <end position="446"/>
    </location>
</feature>
<sequence>DGIKNNVQFNPKTMRDNSSTWNLSNDVELLKHLERFSETILKNAAIAGKCMDELEESLNLTYLKVRTISNEFHSVGDTQFVENRAHDEDENAQESSEKTDSIDIAESTSPLNTKLEDSISTCLRLLEDKFETIQLSESDSDDEELEHSQVVIKPRRCYVERPLPHIIGSHKFLNDSTLGLSLSLQENEDSTETEDEGGNIFTNIIQNNSDGPSQTEQCSASNSFSRKSREDSVSSYDMITGNEFFQENQHCFNNAIHDNLVEEPNLDDEVSVTTSTSSLFVQTKPIDSLSQTSDSKSIFNEKNIAGEKLEPKPYTKERMKSVLEQIYSSHQDNLFNKNKSKEEKMEVVVEPDAETVDKVDNVNRGAVPKKLFTSTSSPSVSSSKQIEPSSEPVVDDLLPNITTPILHSLSKNRIRNQNKRRLPTRKKRDNAGYTISSDNVPKQQAKSSLNVADLIAESKKKNIASEHPILNEPNSVTNLLSPSTDEEDLFTVCNPNTPTDSSTDRLFEPLSFTQSSSTFGISSFKTEQSSSETSNNQASSSIWDPFAEDDENVPLFQDTSSWSSHKFKKRSRNLLDDIDSSPPDNNLFTKTNTSGTLLFAQEAGNNSKSVESSLLFDETDEDSLFTSISNKNKNNDASRPSFNDINELPCSNSSIPGKNSIFKSTTNFLSDPLGFSHDSENDQ</sequence>
<feature type="compositionally biased region" description="Basic residues" evidence="1">
    <location>
        <begin position="412"/>
        <end position="428"/>
    </location>
</feature>
<feature type="compositionally biased region" description="Low complexity" evidence="1">
    <location>
        <begin position="526"/>
        <end position="541"/>
    </location>
</feature>
<feature type="region of interest" description="Disordered" evidence="1">
    <location>
        <begin position="373"/>
        <end position="396"/>
    </location>
</feature>
<feature type="region of interest" description="Disordered" evidence="1">
    <location>
        <begin position="82"/>
        <end position="109"/>
    </location>
</feature>
<name>A0A069DVQ3_9HEMI</name>
<feature type="non-terminal residue" evidence="2">
    <location>
        <position position="1"/>
    </location>
</feature>
<evidence type="ECO:0000313" key="2">
    <source>
        <dbReference type="EMBL" id="JAC88183.1"/>
    </source>
</evidence>
<accession>A0A069DVQ3</accession>
<dbReference type="EMBL" id="GBGD01000706">
    <property type="protein sequence ID" value="JAC88183.1"/>
    <property type="molecule type" value="mRNA"/>
</dbReference>
<feature type="region of interest" description="Disordered" evidence="1">
    <location>
        <begin position="412"/>
        <end position="446"/>
    </location>
</feature>
<evidence type="ECO:0000256" key="1">
    <source>
        <dbReference type="SAM" id="MobiDB-lite"/>
    </source>
</evidence>
<feature type="compositionally biased region" description="Polar residues" evidence="1">
    <location>
        <begin position="206"/>
        <end position="225"/>
    </location>
</feature>
<feature type="compositionally biased region" description="Low complexity" evidence="1">
    <location>
        <begin position="374"/>
        <end position="392"/>
    </location>
</feature>
<proteinExistence type="evidence at transcript level"/>
<feature type="region of interest" description="Disordered" evidence="1">
    <location>
        <begin position="627"/>
        <end position="646"/>
    </location>
</feature>
<organism evidence="2">
    <name type="scientific">Panstrongylus megistus</name>
    <dbReference type="NCBI Taxonomy" id="65343"/>
    <lineage>
        <taxon>Eukaryota</taxon>
        <taxon>Metazoa</taxon>
        <taxon>Ecdysozoa</taxon>
        <taxon>Arthropoda</taxon>
        <taxon>Hexapoda</taxon>
        <taxon>Insecta</taxon>
        <taxon>Pterygota</taxon>
        <taxon>Neoptera</taxon>
        <taxon>Paraneoptera</taxon>
        <taxon>Hemiptera</taxon>
        <taxon>Heteroptera</taxon>
        <taxon>Panheteroptera</taxon>
        <taxon>Cimicomorpha</taxon>
        <taxon>Reduviidae</taxon>
        <taxon>Triatominae</taxon>
        <taxon>Panstrongylus</taxon>
    </lineage>
</organism>
<reference evidence="2" key="1">
    <citation type="journal article" date="2015" name="J. Med. Entomol.">
        <title>A Deep Insight Into the Sialotranscriptome of the Chagas Disease Vector, Panstrongylus megistus (Hemiptera: Heteroptera).</title>
        <authorList>
            <person name="Ribeiro J.M."/>
            <person name="Schwarz A."/>
            <person name="Francischetti I.M."/>
        </authorList>
    </citation>
    <scope>NUCLEOTIDE SEQUENCE</scope>
    <source>
        <tissue evidence="2">Salivary glands</tissue>
    </source>
</reference>
<feature type="region of interest" description="Disordered" evidence="1">
    <location>
        <begin position="206"/>
        <end position="230"/>
    </location>
</feature>
<protein>
    <submittedName>
        <fullName evidence="2">Uncharacterized protein</fullName>
    </submittedName>
</protein>
<feature type="region of interest" description="Disordered" evidence="1">
    <location>
        <begin position="523"/>
        <end position="544"/>
    </location>
</feature>
<dbReference type="AlphaFoldDB" id="A0A069DVQ3"/>